<evidence type="ECO:0000256" key="1">
    <source>
        <dbReference type="ARBA" id="ARBA00004613"/>
    </source>
</evidence>
<comment type="subcellular location">
    <subcellularLocation>
        <location evidence="1">Secreted</location>
    </subcellularLocation>
</comment>
<name>A0A151X3Q0_9HYME</name>
<dbReference type="PANTHER" id="PTHR10009:SF7">
    <property type="entry name" value="GH10609P-RELATED"/>
    <property type="match status" value="1"/>
</dbReference>
<proteinExistence type="inferred from homology"/>
<gene>
    <name evidence="7" type="ORF">ALC60_06038</name>
</gene>
<dbReference type="InterPro" id="IPR017996">
    <property type="entry name" value="MRJP/yellow-related"/>
</dbReference>
<keyword evidence="8" id="KW-1185">Reference proteome</keyword>
<evidence type="ECO:0000313" key="7">
    <source>
        <dbReference type="EMBL" id="KYQ55035.1"/>
    </source>
</evidence>
<evidence type="ECO:0000256" key="2">
    <source>
        <dbReference type="ARBA" id="ARBA00009127"/>
    </source>
</evidence>
<evidence type="ECO:0000256" key="6">
    <source>
        <dbReference type="SAM" id="SignalP"/>
    </source>
</evidence>
<protein>
    <submittedName>
        <fullName evidence="7">Major royal jelly protein 3</fullName>
    </submittedName>
</protein>
<evidence type="ECO:0000256" key="4">
    <source>
        <dbReference type="ARBA" id="ARBA00022729"/>
    </source>
</evidence>
<dbReference type="AlphaFoldDB" id="A0A151X3Q0"/>
<keyword evidence="5" id="KW-0325">Glycoprotein</keyword>
<sequence length="350" mass="40025">MEHSLFIILILSMVIISFGIEVNVVHEWKYCEYEWDSQEQKENAINSGAFDPYTCCFFDAAKSNDGRIFITMSKFFGPNVPATLVTVTNMIGPGGPLLRPYPDWSWHNRSCMCDGIVNVIRVHIQCNYIFVLDIGTIVTDQVCNPKLLIFDLEDDTLVKTIYIPLDYFNNRTDELLALPFVYFPKECIGFLNKMIVFMVDSGGYGLVVYDVSRRRMCRVESDYMKPTDSSFSIAGKNFTISYGIHDFYYAPLSGKEIYKISVKTLLKCPNKKEANKQTELVIKLSSQPTELTSMGHSIFYSLTHEMSIVGTNVYKESDNNTVRYSNAIILYIFIDSKLFQILLTIVSFNN</sequence>
<reference evidence="7 8" key="1">
    <citation type="submission" date="2015-09" db="EMBL/GenBank/DDBJ databases">
        <title>Trachymyrmex zeteki WGS genome.</title>
        <authorList>
            <person name="Nygaard S."/>
            <person name="Hu H."/>
            <person name="Boomsma J."/>
            <person name="Zhang G."/>
        </authorList>
    </citation>
    <scope>NUCLEOTIDE SEQUENCE [LARGE SCALE GENOMIC DNA]</scope>
    <source>
        <strain evidence="7">Tzet28-1</strain>
        <tissue evidence="7">Whole body</tissue>
    </source>
</reference>
<dbReference type="Gene3D" id="2.120.10.30">
    <property type="entry name" value="TolB, C-terminal domain"/>
    <property type="match status" value="1"/>
</dbReference>
<evidence type="ECO:0000256" key="3">
    <source>
        <dbReference type="ARBA" id="ARBA00022525"/>
    </source>
</evidence>
<evidence type="ECO:0000313" key="8">
    <source>
        <dbReference type="Proteomes" id="UP000075809"/>
    </source>
</evidence>
<keyword evidence="4 6" id="KW-0732">Signal</keyword>
<dbReference type="EMBL" id="KQ982557">
    <property type="protein sequence ID" value="KYQ55035.1"/>
    <property type="molecule type" value="Genomic_DNA"/>
</dbReference>
<dbReference type="GO" id="GO:0005576">
    <property type="term" value="C:extracellular region"/>
    <property type="evidence" value="ECO:0007669"/>
    <property type="project" value="UniProtKB-SubCell"/>
</dbReference>
<feature type="chain" id="PRO_5007591638" evidence="6">
    <location>
        <begin position="20"/>
        <end position="350"/>
    </location>
</feature>
<dbReference type="STRING" id="64791.A0A151X3Q0"/>
<dbReference type="Proteomes" id="UP000075809">
    <property type="component" value="Unassembled WGS sequence"/>
</dbReference>
<accession>A0A151X3Q0</accession>
<dbReference type="Pfam" id="PF03022">
    <property type="entry name" value="MRJP"/>
    <property type="match status" value="1"/>
</dbReference>
<keyword evidence="3" id="KW-0964">Secreted</keyword>
<organism evidence="7 8">
    <name type="scientific">Mycetomoellerius zeteki</name>
    <dbReference type="NCBI Taxonomy" id="64791"/>
    <lineage>
        <taxon>Eukaryota</taxon>
        <taxon>Metazoa</taxon>
        <taxon>Ecdysozoa</taxon>
        <taxon>Arthropoda</taxon>
        <taxon>Hexapoda</taxon>
        <taxon>Insecta</taxon>
        <taxon>Pterygota</taxon>
        <taxon>Neoptera</taxon>
        <taxon>Endopterygota</taxon>
        <taxon>Hymenoptera</taxon>
        <taxon>Apocrita</taxon>
        <taxon>Aculeata</taxon>
        <taxon>Formicoidea</taxon>
        <taxon>Formicidae</taxon>
        <taxon>Myrmicinae</taxon>
        <taxon>Mycetomoellerius</taxon>
    </lineage>
</organism>
<dbReference type="PANTHER" id="PTHR10009">
    <property type="entry name" value="PROTEIN YELLOW-RELATED"/>
    <property type="match status" value="1"/>
</dbReference>
<comment type="similarity">
    <text evidence="2">Belongs to the major royal jelly protein family.</text>
</comment>
<dbReference type="PRINTS" id="PR01366">
    <property type="entry name" value="ROYALJELLY"/>
</dbReference>
<dbReference type="InterPro" id="IPR011042">
    <property type="entry name" value="6-blade_b-propeller_TolB-like"/>
</dbReference>
<feature type="signal peptide" evidence="6">
    <location>
        <begin position="1"/>
        <end position="19"/>
    </location>
</feature>
<evidence type="ECO:0000256" key="5">
    <source>
        <dbReference type="ARBA" id="ARBA00023180"/>
    </source>
</evidence>